<comment type="caution">
    <text evidence="2">The sequence shown here is derived from an EMBL/GenBank/DDBJ whole genome shotgun (WGS) entry which is preliminary data.</text>
</comment>
<feature type="transmembrane region" description="Helical" evidence="1">
    <location>
        <begin position="444"/>
        <end position="461"/>
    </location>
</feature>
<feature type="transmembrane region" description="Helical" evidence="1">
    <location>
        <begin position="242"/>
        <end position="262"/>
    </location>
</feature>
<feature type="transmembrane region" description="Helical" evidence="1">
    <location>
        <begin position="467"/>
        <end position="488"/>
    </location>
</feature>
<evidence type="ECO:0000313" key="3">
    <source>
        <dbReference type="Proteomes" id="UP001597322"/>
    </source>
</evidence>
<evidence type="ECO:0000256" key="1">
    <source>
        <dbReference type="SAM" id="Phobius"/>
    </source>
</evidence>
<reference evidence="3" key="1">
    <citation type="journal article" date="2019" name="Int. J. Syst. Evol. Microbiol.">
        <title>The Global Catalogue of Microorganisms (GCM) 10K type strain sequencing project: providing services to taxonomists for standard genome sequencing and annotation.</title>
        <authorList>
            <consortium name="The Broad Institute Genomics Platform"/>
            <consortium name="The Broad Institute Genome Sequencing Center for Infectious Disease"/>
            <person name="Wu L."/>
            <person name="Ma J."/>
        </authorList>
    </citation>
    <scope>NUCLEOTIDE SEQUENCE [LARGE SCALE GENOMIC DNA]</scope>
    <source>
        <strain evidence="3">CG52</strain>
    </source>
</reference>
<evidence type="ECO:0000313" key="2">
    <source>
        <dbReference type="EMBL" id="MFD1747274.1"/>
    </source>
</evidence>
<protein>
    <recommendedName>
        <fullName evidence="4">Oligosaccharide repeat unit polymerase</fullName>
    </recommendedName>
</protein>
<name>A0ABW4M7W4_9HYPH</name>
<evidence type="ECO:0008006" key="4">
    <source>
        <dbReference type="Google" id="ProtNLM"/>
    </source>
</evidence>
<feature type="transmembrane region" description="Helical" evidence="1">
    <location>
        <begin position="102"/>
        <end position="129"/>
    </location>
</feature>
<proteinExistence type="predicted"/>
<feature type="transmembrane region" description="Helical" evidence="1">
    <location>
        <begin position="63"/>
        <end position="81"/>
    </location>
</feature>
<sequence>MVVSPDAVIIAYLICAGVILFAFILRMKCGAWSNPSVVFALFWGIMTLMPVLFVPEIKPSVPAISYIAAAVVAFGFSTFFLEWKRPLAAVASRAGGAAVSPFLSGYTAPVLFLLMQGGVLVCMMANVAYQGFSLRDFLFDPYAIGCQYLGYRYSGAVKPFILSQVAVILNYVASALAGLLVANRRSYLFSAFMVFLCMLPSLYSIAVYADKGTVFLTLAFFYGAVVVGRIRNGSTALLTWRSVLSAPIILLVVGGAIGLAMANRLADVCGERQTSAVANVVASTMAPTGEPAPAAEEVEQATQANGKLAFYVRSYAFGHLFAFSSWYDHSDKDSALSGRDKETRFQWNRPDAVELYRNPEGPTYGFWTFMAAGKYLNSNYFRSLPEGYYGEYFLRPGILQTNIYTFFRGLIYDFTKIGSLFVLAVFGLGMNVVYRGLLLSERSALSAAVYVLFAGYLYTSYIISLFIWSSVIASGLATFVMLAFIGYVDRYGGRIGVLPGRFWRTHGVEGNK</sequence>
<keyword evidence="1" id="KW-1133">Transmembrane helix</keyword>
<gene>
    <name evidence="2" type="ORF">ACFSE1_17520</name>
</gene>
<feature type="transmembrane region" description="Helical" evidence="1">
    <location>
        <begin position="417"/>
        <end position="437"/>
    </location>
</feature>
<keyword evidence="1" id="KW-0472">Membrane</keyword>
<accession>A0ABW4M7W4</accession>
<organism evidence="2 3">
    <name type="scientific">Rhizobium helianthi</name>
    <dbReference type="NCBI Taxonomy" id="1132695"/>
    <lineage>
        <taxon>Bacteria</taxon>
        <taxon>Pseudomonadati</taxon>
        <taxon>Pseudomonadota</taxon>
        <taxon>Alphaproteobacteria</taxon>
        <taxon>Hyphomicrobiales</taxon>
        <taxon>Rhizobiaceae</taxon>
        <taxon>Rhizobium/Agrobacterium group</taxon>
        <taxon>Rhizobium</taxon>
    </lineage>
</organism>
<feature type="transmembrane region" description="Helical" evidence="1">
    <location>
        <begin position="187"/>
        <end position="206"/>
    </location>
</feature>
<dbReference type="EMBL" id="JBHUEQ010000032">
    <property type="protein sequence ID" value="MFD1747274.1"/>
    <property type="molecule type" value="Genomic_DNA"/>
</dbReference>
<feature type="transmembrane region" description="Helical" evidence="1">
    <location>
        <begin position="160"/>
        <end position="180"/>
    </location>
</feature>
<feature type="transmembrane region" description="Helical" evidence="1">
    <location>
        <begin position="6"/>
        <end position="25"/>
    </location>
</feature>
<keyword evidence="1" id="KW-0812">Transmembrane</keyword>
<dbReference type="RefSeq" id="WP_377404231.1">
    <property type="nucleotide sequence ID" value="NZ_JBHUEQ010000032.1"/>
</dbReference>
<keyword evidence="3" id="KW-1185">Reference proteome</keyword>
<feature type="transmembrane region" description="Helical" evidence="1">
    <location>
        <begin position="212"/>
        <end position="230"/>
    </location>
</feature>
<feature type="transmembrane region" description="Helical" evidence="1">
    <location>
        <begin position="37"/>
        <end position="57"/>
    </location>
</feature>
<dbReference type="Proteomes" id="UP001597322">
    <property type="component" value="Unassembled WGS sequence"/>
</dbReference>